<dbReference type="InterPro" id="IPR049059">
    <property type="entry name" value="NAD_Glu_DH_HM1"/>
</dbReference>
<evidence type="ECO:0000259" key="2">
    <source>
        <dbReference type="Pfam" id="PF21074"/>
    </source>
</evidence>
<evidence type="ECO:0000259" key="5">
    <source>
        <dbReference type="Pfam" id="PF21077"/>
    </source>
</evidence>
<dbReference type="InterPro" id="IPR036291">
    <property type="entry name" value="NAD(P)-bd_dom_sf"/>
</dbReference>
<dbReference type="Gene3D" id="3.40.50.720">
    <property type="entry name" value="NAD(P)-binding Rossmann-like Domain"/>
    <property type="match status" value="1"/>
</dbReference>
<dbReference type="GO" id="GO:0004352">
    <property type="term" value="F:glutamate dehydrogenase (NAD+) activity"/>
    <property type="evidence" value="ECO:0007669"/>
    <property type="project" value="InterPro"/>
</dbReference>
<dbReference type="GO" id="GO:0006538">
    <property type="term" value="P:L-glutamate catabolic process"/>
    <property type="evidence" value="ECO:0007669"/>
    <property type="project" value="InterPro"/>
</dbReference>
<reference evidence="6 7" key="1">
    <citation type="submission" date="2018-09" db="EMBL/GenBank/DDBJ databases">
        <title>Complete genome sequence of Euzebya sp. DY32-46 isolated from seawater of Pacific Ocean.</title>
        <authorList>
            <person name="Xu L."/>
            <person name="Wu Y.-H."/>
            <person name="Xu X.-W."/>
        </authorList>
    </citation>
    <scope>NUCLEOTIDE SEQUENCE [LARGE SCALE GENOMIC DNA]</scope>
    <source>
        <strain evidence="6 7">DY32-46</strain>
    </source>
</reference>
<keyword evidence="7" id="KW-1185">Reference proteome</keyword>
<dbReference type="KEGG" id="euz:DVS28_a3043"/>
<evidence type="ECO:0000259" key="4">
    <source>
        <dbReference type="Pfam" id="PF21076"/>
    </source>
</evidence>
<feature type="domain" description="NAD-glutamate dehydrogenase ACT2" evidence="4">
    <location>
        <begin position="392"/>
        <end position="479"/>
    </location>
</feature>
<dbReference type="Pfam" id="PF05088">
    <property type="entry name" value="Bac_GDH_CD"/>
    <property type="match status" value="1"/>
</dbReference>
<dbReference type="RefSeq" id="WP_164710579.1">
    <property type="nucleotide sequence ID" value="NZ_CP031165.1"/>
</dbReference>
<gene>
    <name evidence="6" type="ORF">DVS28_a3043</name>
</gene>
<dbReference type="Pfam" id="PF21073">
    <property type="entry name" value="GDH_HM1"/>
    <property type="match status" value="1"/>
</dbReference>
<dbReference type="GO" id="GO:0004069">
    <property type="term" value="F:L-aspartate:2-oxoglutarate aminotransferase activity"/>
    <property type="evidence" value="ECO:0007669"/>
    <property type="project" value="InterPro"/>
</dbReference>
<dbReference type="InterPro" id="IPR049062">
    <property type="entry name" value="NAD_Glu_DH_ACT2"/>
</dbReference>
<dbReference type="InterPro" id="IPR024727">
    <property type="entry name" value="NAD_Glu_DH_N_ACT1"/>
</dbReference>
<dbReference type="InterPro" id="IPR028971">
    <property type="entry name" value="NAD-GDH_cat"/>
</dbReference>
<dbReference type="Proteomes" id="UP000264006">
    <property type="component" value="Chromosome"/>
</dbReference>
<dbReference type="InterPro" id="IPR048381">
    <property type="entry name" value="GDH_C"/>
</dbReference>
<evidence type="ECO:0000259" key="3">
    <source>
        <dbReference type="Pfam" id="PF21075"/>
    </source>
</evidence>
<evidence type="ECO:0000259" key="1">
    <source>
        <dbReference type="Pfam" id="PF05088"/>
    </source>
</evidence>
<name>A0A346XZS5_9ACTN</name>
<dbReference type="Pfam" id="PF21076">
    <property type="entry name" value="GDH_ACT2"/>
    <property type="match status" value="1"/>
</dbReference>
<dbReference type="InterPro" id="IPR049064">
    <property type="entry name" value="NAD_Glu_DH_ACT3"/>
</dbReference>
<evidence type="ECO:0000313" key="6">
    <source>
        <dbReference type="EMBL" id="AXV07722.1"/>
    </source>
</evidence>
<evidence type="ECO:0000313" key="7">
    <source>
        <dbReference type="Proteomes" id="UP000264006"/>
    </source>
</evidence>
<organism evidence="6 7">
    <name type="scientific">Euzebya pacifica</name>
    <dbReference type="NCBI Taxonomy" id="1608957"/>
    <lineage>
        <taxon>Bacteria</taxon>
        <taxon>Bacillati</taxon>
        <taxon>Actinomycetota</taxon>
        <taxon>Nitriliruptoria</taxon>
        <taxon>Euzebyales</taxon>
    </lineage>
</organism>
<proteinExistence type="predicted"/>
<feature type="domain" description="NAD-glutamate dehydrogenase ACT3" evidence="5">
    <location>
        <begin position="539"/>
        <end position="612"/>
    </location>
</feature>
<dbReference type="PANTHER" id="PTHR43403">
    <property type="entry name" value="NAD-SPECIFIC GLUTAMATE DEHYDROGENASE"/>
    <property type="match status" value="1"/>
</dbReference>
<dbReference type="SUPFAM" id="SSF53223">
    <property type="entry name" value="Aminoacid dehydrogenase-like, N-terminal domain"/>
    <property type="match status" value="1"/>
</dbReference>
<dbReference type="InterPro" id="IPR046346">
    <property type="entry name" value="Aminoacid_DH-like_N_sf"/>
</dbReference>
<feature type="domain" description="NAD-glutamate dehydrogenase N-terminal ACT1" evidence="3">
    <location>
        <begin position="29"/>
        <end position="159"/>
    </location>
</feature>
<dbReference type="Pfam" id="PF21078">
    <property type="entry name" value="GDH_HM3"/>
    <property type="match status" value="1"/>
</dbReference>
<dbReference type="PANTHER" id="PTHR43403:SF1">
    <property type="entry name" value="NAD-SPECIFIC GLUTAMATE DEHYDROGENASE"/>
    <property type="match status" value="1"/>
</dbReference>
<sequence>MSDGLDRLYERFRNALSEERADHAVELANAAYRRLPAAERAALDLDQAESLILDALTAFEAGDGSSPQIRVEAVGPTTIVHVHAVDGPFVVSTVTEELHRLGLSPIDLLHPVVGVARDGDGNLKSLGPARTAPRRETYLAMDLHSVLNEESRNTIAEHLRDVLDDALHAMRDFLPIKQRIAGIAMEVEVTAGARYDTAEVTEVATFLRWLLDDYFVFLGYRGYDIHGTGDDATAVVAPGSGLGILHAEDRSRYAQPVPLSALTEALQHQATDGPLLRISRTNRLSSVHRQVRMIDVSIQKVDPSGRLVGEHRILGLLAQKAFVEPASTIPVLRRKLRLVLEAEDVVDHSHDERALRTLFDAFPKQELFESDVDELRQTMVKLLEVSRRQEVRLLVRQEPVRRSVSALVTVPRDRFSAELRSQVQELLQERSGATTVDYQLSMTERDQPLLHFTLHLPEDVSSPLDVDAVEQEIQRMTRTFSDALTEALAGRRGMVDARVAAEQWCRVLPVAYTESTAVATAVTDIEELEALDGPDAVRMRLIRPPSPNGPSSRERLLRFRLYKAGEGVELSGFLPLLESLGLIVVEEQPYRMDTSPVWGALHMHDYGVRTEGLPIDVRSDGPRLADAAVAMWEGRATVDSLNRLVLGADMSIEQVTLLRAYRRYLRQIGTTYTEATTNEALIEYPAVARALIAYFDARFDPSVEGEEARLVAADSARREVLTALEAVERLDQDRILRSFLGVVDATLRTNRWRRRPWLSLKIDSSRVPGVPKPVPYREIFVYSTGMEGVHLRGGPVARGGLRWSDRLDDFRTEVLGLMKAQVTKNAVIVPTGSKGGFVLKHRPVDGGDLRAEVEAQYRVFIRGLLDVTDNIVDGEVVPPEHVVRADGDDPYLVVAADRGTATFSDIANGISAEYGFWLDDAFASGGSQGYDHKAMGITARGAWVAVQRHFRELSIDVQTDPITVVGVGDMSGDVFGNGMLRSRAIRLVAAFDHRDIFIDPTPDEETSFEERRRLFELPRSSWQDYDQSLLSAGGGVFSRTAKSVTLSPEAREALRIDAAELSPPELINAILKAPVDLLWFGGIGTYVKSREESNSEVGDRANDAVRVNADQVGARVVGEGGNLAMTQLGRIGYARRGGRCNTDATDNAAGVNTSDREVNLKILLSLAINAGQLEEDNRNDLLARLTEDVGDQVLRDQYLQTWAISQELSSAPGGMGAYEQMMQSLESRGRLDRAVELLPDTAEVEERRKQGAGFTRPELAVLLAYAKIDVTEQLLSDGVVDQPAFEPVRADYFPGEAATRFAALAQEHRLRRDLVATIIAGDLCNRMGITWATRTSADLGVDISTVAAAYWIARQVIDADGLWREVEAQDARIDPTLQLELKAQVDHLVDAFTRSFVRQGRTGDIAGAIAEDRPAFVELFDLVGTTRVGEQHLAIQRTATRWVDLGIEDDLADRLARLSALTVVPGVAATARQTDRSLTDIGVVYQLVAERLPLEQMTRSLKAYEPHGRWERWQHRGLVDDVRRLHHAAAREALALADLEAEPAAVVDEFLSSRAGTVERAVGLSRQVQGQAEVDLDALAVAVRALSEIAG</sequence>
<dbReference type="PIRSF" id="PIRSF036761">
    <property type="entry name" value="GDH_Mll4104"/>
    <property type="match status" value="1"/>
</dbReference>
<feature type="domain" description="NAD-specific glutamate dehydrogenase C-terminal" evidence="2">
    <location>
        <begin position="1251"/>
        <end position="1587"/>
    </location>
</feature>
<dbReference type="EMBL" id="CP031165">
    <property type="protein sequence ID" value="AXV07722.1"/>
    <property type="molecule type" value="Genomic_DNA"/>
</dbReference>
<dbReference type="SUPFAM" id="SSF51735">
    <property type="entry name" value="NAD(P)-binding Rossmann-fold domains"/>
    <property type="match status" value="1"/>
</dbReference>
<dbReference type="Pfam" id="PF21077">
    <property type="entry name" value="GDH_ACT3"/>
    <property type="match status" value="1"/>
</dbReference>
<dbReference type="Pfam" id="PF21075">
    <property type="entry name" value="GDH_ACT1"/>
    <property type="match status" value="1"/>
</dbReference>
<dbReference type="InterPro" id="IPR049056">
    <property type="entry name" value="NAD_Glu_DH_HM3"/>
</dbReference>
<protein>
    <submittedName>
        <fullName evidence="6">NAD-specific glutamate dehydrogenase, large form</fullName>
    </submittedName>
</protein>
<dbReference type="Pfam" id="PF21074">
    <property type="entry name" value="GDH_C"/>
    <property type="match status" value="1"/>
</dbReference>
<accession>A0A346XZS5</accession>
<feature type="domain" description="NAD-glutamate dehydrogenase catalytic" evidence="1">
    <location>
        <begin position="720"/>
        <end position="1206"/>
    </location>
</feature>
<dbReference type="InterPro" id="IPR007780">
    <property type="entry name" value="NAD_Glu_DH_bac"/>
</dbReference>